<feature type="compositionally biased region" description="Polar residues" evidence="1">
    <location>
        <begin position="74"/>
        <end position="85"/>
    </location>
</feature>
<proteinExistence type="predicted"/>
<evidence type="ECO:0000256" key="1">
    <source>
        <dbReference type="SAM" id="MobiDB-lite"/>
    </source>
</evidence>
<reference evidence="3" key="1">
    <citation type="journal article" date="2015" name="Nat. Genet.">
        <title>The genome and transcriptome of the zoonotic hookworm Ancylostoma ceylanicum identify infection-specific gene families.</title>
        <authorList>
            <person name="Schwarz E.M."/>
            <person name="Hu Y."/>
            <person name="Antoshechkin I."/>
            <person name="Miller M.M."/>
            <person name="Sternberg P.W."/>
            <person name="Aroian R.V."/>
        </authorList>
    </citation>
    <scope>NUCLEOTIDE SEQUENCE</scope>
    <source>
        <strain evidence="3">HY135</strain>
    </source>
</reference>
<gene>
    <name evidence="2" type="primary">Acey_s0322.g2464</name>
    <name evidence="2" type="ORF">Y032_0322g2464</name>
</gene>
<dbReference type="AlphaFoldDB" id="A0A016S0M4"/>
<accession>A0A016S0M4</accession>
<organism evidence="2 3">
    <name type="scientific">Ancylostoma ceylanicum</name>
    <dbReference type="NCBI Taxonomy" id="53326"/>
    <lineage>
        <taxon>Eukaryota</taxon>
        <taxon>Metazoa</taxon>
        <taxon>Ecdysozoa</taxon>
        <taxon>Nematoda</taxon>
        <taxon>Chromadorea</taxon>
        <taxon>Rhabditida</taxon>
        <taxon>Rhabditina</taxon>
        <taxon>Rhabditomorpha</taxon>
        <taxon>Strongyloidea</taxon>
        <taxon>Ancylostomatidae</taxon>
        <taxon>Ancylostomatinae</taxon>
        <taxon>Ancylostoma</taxon>
    </lineage>
</organism>
<comment type="caution">
    <text evidence="2">The sequence shown here is derived from an EMBL/GenBank/DDBJ whole genome shotgun (WGS) entry which is preliminary data.</text>
</comment>
<name>A0A016S0M4_9BILA</name>
<feature type="region of interest" description="Disordered" evidence="1">
    <location>
        <begin position="72"/>
        <end position="97"/>
    </location>
</feature>
<dbReference type="EMBL" id="JARK01001658">
    <property type="protein sequence ID" value="EYB84190.1"/>
    <property type="molecule type" value="Genomic_DNA"/>
</dbReference>
<sequence length="97" mass="11176">MTFYLSEPTSDIFSHLSFFELYSKNILENYHVRHFHSSIRTLRVTLLDSTIFTMKPPADFLTAMRKLSERELRSNNGSRVLSTPPGQRGDLHSIGDT</sequence>
<evidence type="ECO:0000313" key="3">
    <source>
        <dbReference type="Proteomes" id="UP000024635"/>
    </source>
</evidence>
<evidence type="ECO:0000313" key="2">
    <source>
        <dbReference type="EMBL" id="EYB84190.1"/>
    </source>
</evidence>
<protein>
    <submittedName>
        <fullName evidence="2">Uncharacterized protein</fullName>
    </submittedName>
</protein>
<keyword evidence="3" id="KW-1185">Reference proteome</keyword>
<dbReference type="Proteomes" id="UP000024635">
    <property type="component" value="Unassembled WGS sequence"/>
</dbReference>